<evidence type="ECO:0000259" key="4">
    <source>
        <dbReference type="PROSITE" id="PS50011"/>
    </source>
</evidence>
<dbReference type="SMART" id="SM00220">
    <property type="entry name" value="S_TKc"/>
    <property type="match status" value="1"/>
</dbReference>
<dbReference type="InterPro" id="IPR000719">
    <property type="entry name" value="Prot_kinase_dom"/>
</dbReference>
<dbReference type="PROSITE" id="PS50006">
    <property type="entry name" value="FHA_DOMAIN"/>
    <property type="match status" value="1"/>
</dbReference>
<reference evidence="5" key="1">
    <citation type="journal article" date="2023" name="Mol. Phylogenet. Evol.">
        <title>Genome-scale phylogeny and comparative genomics of the fungal order Sordariales.</title>
        <authorList>
            <person name="Hensen N."/>
            <person name="Bonometti L."/>
            <person name="Westerberg I."/>
            <person name="Brannstrom I.O."/>
            <person name="Guillou S."/>
            <person name="Cros-Aarteil S."/>
            <person name="Calhoun S."/>
            <person name="Haridas S."/>
            <person name="Kuo A."/>
            <person name="Mondo S."/>
            <person name="Pangilinan J."/>
            <person name="Riley R."/>
            <person name="LaButti K."/>
            <person name="Andreopoulos B."/>
            <person name="Lipzen A."/>
            <person name="Chen C."/>
            <person name="Yan M."/>
            <person name="Daum C."/>
            <person name="Ng V."/>
            <person name="Clum A."/>
            <person name="Steindorff A."/>
            <person name="Ohm R.A."/>
            <person name="Martin F."/>
            <person name="Silar P."/>
            <person name="Natvig D.O."/>
            <person name="Lalanne C."/>
            <person name="Gautier V."/>
            <person name="Ament-Velasquez S.L."/>
            <person name="Kruys A."/>
            <person name="Hutchinson M.I."/>
            <person name="Powell A.J."/>
            <person name="Barry K."/>
            <person name="Miller A.N."/>
            <person name="Grigoriev I.V."/>
            <person name="Debuchy R."/>
            <person name="Gladieux P."/>
            <person name="Hiltunen Thoren M."/>
            <person name="Johannesson H."/>
        </authorList>
    </citation>
    <scope>NUCLEOTIDE SEQUENCE</scope>
    <source>
        <strain evidence="5">CBS 118394</strain>
    </source>
</reference>
<evidence type="ECO:0000259" key="3">
    <source>
        <dbReference type="PROSITE" id="PS50006"/>
    </source>
</evidence>
<dbReference type="GO" id="GO:0004674">
    <property type="term" value="F:protein serine/threonine kinase activity"/>
    <property type="evidence" value="ECO:0007669"/>
    <property type="project" value="TreeGrafter"/>
</dbReference>
<dbReference type="Pfam" id="PF00069">
    <property type="entry name" value="Pkinase"/>
    <property type="match status" value="1"/>
</dbReference>
<dbReference type="InterPro" id="IPR008271">
    <property type="entry name" value="Ser/Thr_kinase_AS"/>
</dbReference>
<dbReference type="InterPro" id="IPR000253">
    <property type="entry name" value="FHA_dom"/>
</dbReference>
<name>A0AAE0ILI8_9PEZI</name>
<dbReference type="GO" id="GO:0005737">
    <property type="term" value="C:cytoplasm"/>
    <property type="evidence" value="ECO:0007669"/>
    <property type="project" value="TreeGrafter"/>
</dbReference>
<keyword evidence="5" id="KW-0808">Transferase</keyword>
<dbReference type="PANTHER" id="PTHR24361">
    <property type="entry name" value="MITOGEN-ACTIVATED KINASE KINASE KINASE"/>
    <property type="match status" value="1"/>
</dbReference>
<keyword evidence="6" id="KW-1185">Reference proteome</keyword>
<dbReference type="CDD" id="cd14014">
    <property type="entry name" value="STKc_PknB_like"/>
    <property type="match status" value="1"/>
</dbReference>
<feature type="domain" description="FHA" evidence="3">
    <location>
        <begin position="52"/>
        <end position="108"/>
    </location>
</feature>
<comment type="similarity">
    <text evidence="1">Belongs to the protein kinase superfamily. CAMK Ser/Thr protein kinase family. CHEK2 subfamily.</text>
</comment>
<accession>A0AAE0ILI8</accession>
<evidence type="ECO:0000313" key="6">
    <source>
        <dbReference type="Proteomes" id="UP001283341"/>
    </source>
</evidence>
<dbReference type="Gene3D" id="1.10.510.10">
    <property type="entry name" value="Transferase(Phosphotransferase) domain 1"/>
    <property type="match status" value="1"/>
</dbReference>
<feature type="compositionally biased region" description="Polar residues" evidence="2">
    <location>
        <begin position="496"/>
        <end position="513"/>
    </location>
</feature>
<dbReference type="GO" id="GO:0005524">
    <property type="term" value="F:ATP binding"/>
    <property type="evidence" value="ECO:0007669"/>
    <property type="project" value="InterPro"/>
</dbReference>
<sequence length="552" mass="62247">MDDPKTVFCLFPMDKYARRIVSLNPDRECMVDGTPSLRIGLDQESKSPPYLATFGRADERAGVLCDVVLPQTFSRQRQCYFDFNKKTGELLLHDTSTRNDTNLYVAELDARGKTTRGAAQIGNLPPRQCVVLLSPDTYSDPPCPRSWFFKIGKALFHLESPLRQNHDEADFAERRLGFANQPDPGLTVLRTTGRLYASLAEGTTLWRTESIVSYHISHTLRPRSNLEPEEKDKIRYTKLKRLGMGGQGDVHKVVDMSSGDHVACKIVAVKAEVPSLKIRSEREFRQMVEKEVNLVRQLHHLHVVPYIHCQGFTSQNIEIFMPIYRGSVHDLIRKCKSQGPDVLIQMTQRMFFQILDALDFVHTRDPPIIHRDIKPANILYEGNQGDKFLLTDFGIAKVVDKAMTMIGTPGYAAPEVFERGAKQTTKVDIYSFGVTLVECLVKPGDFSHGLTTSQPQQWHRELQRQMNMHESSLVSMLADHPSDRPTARKLLDEHSQPTNAAAQTPQSANQGRETTTPHSPTPTPMDWTATPLSLQVPLSIQPSETVHTSQLN</sequence>
<dbReference type="InterPro" id="IPR011009">
    <property type="entry name" value="Kinase-like_dom_sf"/>
</dbReference>
<dbReference type="PROSITE" id="PS00108">
    <property type="entry name" value="PROTEIN_KINASE_ST"/>
    <property type="match status" value="1"/>
</dbReference>
<dbReference type="PROSITE" id="PS50011">
    <property type="entry name" value="PROTEIN_KINASE_DOM"/>
    <property type="match status" value="1"/>
</dbReference>
<dbReference type="SUPFAM" id="SSF56112">
    <property type="entry name" value="Protein kinase-like (PK-like)"/>
    <property type="match status" value="1"/>
</dbReference>
<dbReference type="Proteomes" id="UP001283341">
    <property type="component" value="Unassembled WGS sequence"/>
</dbReference>
<reference evidence="5" key="2">
    <citation type="submission" date="2023-06" db="EMBL/GenBank/DDBJ databases">
        <authorList>
            <consortium name="Lawrence Berkeley National Laboratory"/>
            <person name="Haridas S."/>
            <person name="Hensen N."/>
            <person name="Bonometti L."/>
            <person name="Westerberg I."/>
            <person name="Brannstrom I.O."/>
            <person name="Guillou S."/>
            <person name="Cros-Aarteil S."/>
            <person name="Calhoun S."/>
            <person name="Kuo A."/>
            <person name="Mondo S."/>
            <person name="Pangilinan J."/>
            <person name="Riley R."/>
            <person name="Labutti K."/>
            <person name="Andreopoulos B."/>
            <person name="Lipzen A."/>
            <person name="Chen C."/>
            <person name="Yanf M."/>
            <person name="Daum C."/>
            <person name="Ng V."/>
            <person name="Clum A."/>
            <person name="Steindorff A."/>
            <person name="Ohm R."/>
            <person name="Martin F."/>
            <person name="Silar P."/>
            <person name="Natvig D."/>
            <person name="Lalanne C."/>
            <person name="Gautier V."/>
            <person name="Ament-Velasquez S.L."/>
            <person name="Kruys A."/>
            <person name="Hutchinson M.I."/>
            <person name="Powell A.J."/>
            <person name="Barry K."/>
            <person name="Miller A.N."/>
            <person name="Grigoriev I.V."/>
            <person name="Debuchy R."/>
            <person name="Gladieux P."/>
            <person name="Thoren M.H."/>
            <person name="Johannesson H."/>
        </authorList>
    </citation>
    <scope>NUCLEOTIDE SEQUENCE</scope>
    <source>
        <strain evidence="5">CBS 118394</strain>
    </source>
</reference>
<feature type="domain" description="Protein kinase" evidence="4">
    <location>
        <begin position="236"/>
        <end position="497"/>
    </location>
</feature>
<dbReference type="AlphaFoldDB" id="A0AAE0ILI8"/>
<evidence type="ECO:0000256" key="2">
    <source>
        <dbReference type="SAM" id="MobiDB-lite"/>
    </source>
</evidence>
<evidence type="ECO:0000256" key="1">
    <source>
        <dbReference type="ARBA" id="ARBA00005575"/>
    </source>
</evidence>
<gene>
    <name evidence="5" type="ORF">B0H66DRAFT_163637</name>
</gene>
<organism evidence="5 6">
    <name type="scientific">Apodospora peruviana</name>
    <dbReference type="NCBI Taxonomy" id="516989"/>
    <lineage>
        <taxon>Eukaryota</taxon>
        <taxon>Fungi</taxon>
        <taxon>Dikarya</taxon>
        <taxon>Ascomycota</taxon>
        <taxon>Pezizomycotina</taxon>
        <taxon>Sordariomycetes</taxon>
        <taxon>Sordariomycetidae</taxon>
        <taxon>Sordariales</taxon>
        <taxon>Lasiosphaeriaceae</taxon>
        <taxon>Apodospora</taxon>
    </lineage>
</organism>
<evidence type="ECO:0000313" key="5">
    <source>
        <dbReference type="EMBL" id="KAK3326541.1"/>
    </source>
</evidence>
<comment type="caution">
    <text evidence="5">The sequence shown here is derived from an EMBL/GenBank/DDBJ whole genome shotgun (WGS) entry which is preliminary data.</text>
</comment>
<keyword evidence="5" id="KW-0418">Kinase</keyword>
<proteinExistence type="inferred from homology"/>
<protein>
    <submittedName>
        <fullName evidence="5">Kinase-like protein</fullName>
    </submittedName>
</protein>
<dbReference type="EMBL" id="JAUEDM010000002">
    <property type="protein sequence ID" value="KAK3326541.1"/>
    <property type="molecule type" value="Genomic_DNA"/>
</dbReference>
<dbReference type="InterPro" id="IPR053235">
    <property type="entry name" value="Ser_Thr_kinase"/>
</dbReference>
<feature type="region of interest" description="Disordered" evidence="2">
    <location>
        <begin position="494"/>
        <end position="529"/>
    </location>
</feature>